<dbReference type="GO" id="GO:0017054">
    <property type="term" value="C:negative cofactor 2 complex"/>
    <property type="evidence" value="ECO:0007669"/>
    <property type="project" value="TreeGrafter"/>
</dbReference>
<dbReference type="CDD" id="cd22906">
    <property type="entry name" value="HFD_DRAP1"/>
    <property type="match status" value="1"/>
</dbReference>
<dbReference type="InterPro" id="IPR003958">
    <property type="entry name" value="CBFA_NFYB_domain"/>
</dbReference>
<dbReference type="SUPFAM" id="SSF47113">
    <property type="entry name" value="Histone-fold"/>
    <property type="match status" value="1"/>
</dbReference>
<keyword evidence="3" id="KW-0812">Transmembrane</keyword>
<keyword evidence="6" id="KW-1185">Reference proteome</keyword>
<reference evidence="5" key="2">
    <citation type="submission" date="2025-08" db="UniProtKB">
        <authorList>
            <consortium name="Ensembl"/>
        </authorList>
    </citation>
    <scope>IDENTIFICATION</scope>
</reference>
<evidence type="ECO:0000256" key="3">
    <source>
        <dbReference type="SAM" id="Phobius"/>
    </source>
</evidence>
<dbReference type="Gene3D" id="1.10.20.10">
    <property type="entry name" value="Histone, subunit A"/>
    <property type="match status" value="1"/>
</dbReference>
<name>A0AAQ4QZL9_GASAC</name>
<dbReference type="PANTHER" id="PTHR10252">
    <property type="entry name" value="HISTONE-LIKE TRANSCRIPTION FACTOR CCAAT-RELATED"/>
    <property type="match status" value="1"/>
</dbReference>
<evidence type="ECO:0000256" key="1">
    <source>
        <dbReference type="ARBA" id="ARBA00004123"/>
    </source>
</evidence>
<dbReference type="GO" id="GO:0046982">
    <property type="term" value="F:protein heterodimerization activity"/>
    <property type="evidence" value="ECO:0007669"/>
    <property type="project" value="InterPro"/>
</dbReference>
<dbReference type="AlphaFoldDB" id="A0AAQ4QZL9"/>
<keyword evidence="2" id="KW-0539">Nucleus</keyword>
<sequence length="223" mass="24961">MSGHKRKYNVRFPPSRIKKIMQKDPEVGRIATAVPVIISRAVEMFLKSLLTEVCAITRSKRSAAVSVAHIKQCVESEKLFHFLKELVERSPCPAGRREDAAMSMWPMFRTKRHEVPAQKPDAVESLDTDSDVRVCSWRRSLLLRGTRAAACVVVLKQFGLQQRPHEAVMRSTAVGPCGFNGLFFSKRSVVKICCLFLPGVGALHLLMRIGLPFITSVSVIIFI</sequence>
<evidence type="ECO:0000259" key="4">
    <source>
        <dbReference type="Pfam" id="PF00808"/>
    </source>
</evidence>
<organism evidence="5 6">
    <name type="scientific">Gasterosteus aculeatus aculeatus</name>
    <name type="common">three-spined stickleback</name>
    <dbReference type="NCBI Taxonomy" id="481459"/>
    <lineage>
        <taxon>Eukaryota</taxon>
        <taxon>Metazoa</taxon>
        <taxon>Chordata</taxon>
        <taxon>Craniata</taxon>
        <taxon>Vertebrata</taxon>
        <taxon>Euteleostomi</taxon>
        <taxon>Actinopterygii</taxon>
        <taxon>Neopterygii</taxon>
        <taxon>Teleostei</taxon>
        <taxon>Neoteleostei</taxon>
        <taxon>Acanthomorphata</taxon>
        <taxon>Eupercaria</taxon>
        <taxon>Perciformes</taxon>
        <taxon>Cottioidei</taxon>
        <taxon>Gasterosteales</taxon>
        <taxon>Gasterosteidae</taxon>
        <taxon>Gasterosteus</taxon>
    </lineage>
</organism>
<evidence type="ECO:0000313" key="6">
    <source>
        <dbReference type="Proteomes" id="UP000007635"/>
    </source>
</evidence>
<dbReference type="GeneID" id="120832632"/>
<dbReference type="PANTHER" id="PTHR10252:SF103">
    <property type="entry name" value="DR1-ASSOCIATED COREPRESSOR-LIKE"/>
    <property type="match status" value="1"/>
</dbReference>
<proteinExistence type="predicted"/>
<keyword evidence="3" id="KW-0472">Membrane</keyword>
<keyword evidence="3" id="KW-1133">Transmembrane helix</keyword>
<dbReference type="Proteomes" id="UP000007635">
    <property type="component" value="Chromosome XV"/>
</dbReference>
<dbReference type="GO" id="GO:0001046">
    <property type="term" value="F:core promoter sequence-specific DNA binding"/>
    <property type="evidence" value="ECO:0007669"/>
    <property type="project" value="TreeGrafter"/>
</dbReference>
<protein>
    <recommendedName>
        <fullName evidence="4">Transcription factor CBF/NF-Y/archaeal histone domain-containing protein</fullName>
    </recommendedName>
</protein>
<dbReference type="InterPro" id="IPR009072">
    <property type="entry name" value="Histone-fold"/>
</dbReference>
<dbReference type="Pfam" id="PF00808">
    <property type="entry name" value="CBFD_NFYB_HMF"/>
    <property type="match status" value="1"/>
</dbReference>
<dbReference type="GeneTree" id="ENSGT00390000012424"/>
<reference evidence="5" key="3">
    <citation type="submission" date="2025-09" db="UniProtKB">
        <authorList>
            <consortium name="Ensembl"/>
        </authorList>
    </citation>
    <scope>IDENTIFICATION</scope>
</reference>
<dbReference type="RefSeq" id="XP_040054993.1">
    <property type="nucleotide sequence ID" value="XM_040199059.1"/>
</dbReference>
<feature type="domain" description="Transcription factor CBF/NF-Y/archaeal histone" evidence="4">
    <location>
        <begin position="11"/>
        <end position="74"/>
    </location>
</feature>
<comment type="subcellular location">
    <subcellularLocation>
        <location evidence="1">Nucleus</location>
    </subcellularLocation>
</comment>
<accession>A0AAQ4QZL9</accession>
<evidence type="ECO:0000256" key="2">
    <source>
        <dbReference type="ARBA" id="ARBA00023242"/>
    </source>
</evidence>
<reference evidence="5 6" key="1">
    <citation type="journal article" date="2021" name="G3 (Bethesda)">
        <title>Improved contiguity of the threespine stickleback genome using long-read sequencing.</title>
        <authorList>
            <person name="Nath S."/>
            <person name="Shaw D.E."/>
            <person name="White M.A."/>
        </authorList>
    </citation>
    <scope>NUCLEOTIDE SEQUENCE [LARGE SCALE GENOMIC DNA]</scope>
    <source>
        <strain evidence="5 6">Lake Benthic</strain>
    </source>
</reference>
<evidence type="ECO:0000313" key="5">
    <source>
        <dbReference type="Ensembl" id="ENSGACP00000056834.1"/>
    </source>
</evidence>
<dbReference type="Ensembl" id="ENSGACT00000059359.1">
    <property type="protein sequence ID" value="ENSGACP00000056834.1"/>
    <property type="gene ID" value="ENSGACG00000035121.1"/>
</dbReference>
<feature type="transmembrane region" description="Helical" evidence="3">
    <location>
        <begin position="195"/>
        <end position="222"/>
    </location>
</feature>
<dbReference type="InterPro" id="IPR050568">
    <property type="entry name" value="Transcr_DNA_Rep_Reg"/>
</dbReference>
<dbReference type="GO" id="GO:0016251">
    <property type="term" value="F:RNA polymerase II general transcription initiation factor activity"/>
    <property type="evidence" value="ECO:0007669"/>
    <property type="project" value="TreeGrafter"/>
</dbReference>